<evidence type="ECO:0000256" key="5">
    <source>
        <dbReference type="ARBA" id="ARBA00022989"/>
    </source>
</evidence>
<evidence type="ECO:0000256" key="7">
    <source>
        <dbReference type="RuleBase" id="RU363032"/>
    </source>
</evidence>
<keyword evidence="6 7" id="KW-0472">Membrane</keyword>
<evidence type="ECO:0000313" key="9">
    <source>
        <dbReference type="EMBL" id="PQP14227.1"/>
    </source>
</evidence>
<dbReference type="PANTHER" id="PTHR43163:SF6">
    <property type="entry name" value="DIPEPTIDE TRANSPORT SYSTEM PERMEASE PROTEIN DPPB-RELATED"/>
    <property type="match status" value="1"/>
</dbReference>
<feature type="domain" description="ABC transmembrane type-1" evidence="8">
    <location>
        <begin position="136"/>
        <end position="344"/>
    </location>
</feature>
<feature type="transmembrane region" description="Helical" evidence="7">
    <location>
        <begin position="275"/>
        <end position="301"/>
    </location>
</feature>
<organism evidence="9 10">
    <name type="scientific">Rhodococcus opacus</name>
    <name type="common">Nocardia opaca</name>
    <dbReference type="NCBI Taxonomy" id="37919"/>
    <lineage>
        <taxon>Bacteria</taxon>
        <taxon>Bacillati</taxon>
        <taxon>Actinomycetota</taxon>
        <taxon>Actinomycetes</taxon>
        <taxon>Mycobacteriales</taxon>
        <taxon>Nocardiaceae</taxon>
        <taxon>Rhodococcus</taxon>
    </lineage>
</organism>
<keyword evidence="5 7" id="KW-1133">Transmembrane helix</keyword>
<dbReference type="Gene3D" id="1.10.3720.10">
    <property type="entry name" value="MetI-like"/>
    <property type="match status" value="1"/>
</dbReference>
<feature type="transmembrane region" description="Helical" evidence="7">
    <location>
        <begin position="217"/>
        <end position="237"/>
    </location>
</feature>
<sequence>MTKNAHESGGRTVQNSGGRVVIVPPRPSAAVRRVASLVDAQIAGLVLKRLATAIVLLLVVSALSFVLISLTPGDEARAIVGLGGTEEQYLQVRVELGLDKSVPAQYWQWLTHAVQGDLGDSLTTNEPVVNSIQTRLGVTLSLMVLSMILSLVLGVLFGVISAVRGGVTGRLVDALGVLGFAVPPFWLAAALITIFAVNLGVLPSTGYVAPDESIGLWLQSLVLPVLALSIGGIGAIAKQARDGMLEALGSEYIRAARTSGISSTSIIFRHALRGAALRVAAVTGWITISLLGGAVFVESVFAIPGLGSLAVTAATQHDIPLIQGVVVIFTAIVVIVNLGTDLLNIWIDPRVRVA</sequence>
<evidence type="ECO:0000256" key="3">
    <source>
        <dbReference type="ARBA" id="ARBA00022475"/>
    </source>
</evidence>
<dbReference type="CDD" id="cd06261">
    <property type="entry name" value="TM_PBP2"/>
    <property type="match status" value="1"/>
</dbReference>
<dbReference type="InterPro" id="IPR000515">
    <property type="entry name" value="MetI-like"/>
</dbReference>
<dbReference type="PANTHER" id="PTHR43163">
    <property type="entry name" value="DIPEPTIDE TRANSPORT SYSTEM PERMEASE PROTEIN DPPB-RELATED"/>
    <property type="match status" value="1"/>
</dbReference>
<keyword evidence="3" id="KW-1003">Cell membrane</keyword>
<dbReference type="SUPFAM" id="SSF161098">
    <property type="entry name" value="MetI-like"/>
    <property type="match status" value="1"/>
</dbReference>
<proteinExistence type="inferred from homology"/>
<evidence type="ECO:0000259" key="8">
    <source>
        <dbReference type="PROSITE" id="PS50928"/>
    </source>
</evidence>
<dbReference type="GO" id="GO:0055085">
    <property type="term" value="P:transmembrane transport"/>
    <property type="evidence" value="ECO:0007669"/>
    <property type="project" value="InterPro"/>
</dbReference>
<evidence type="ECO:0000256" key="1">
    <source>
        <dbReference type="ARBA" id="ARBA00004651"/>
    </source>
</evidence>
<comment type="subcellular location">
    <subcellularLocation>
        <location evidence="1 7">Cell membrane</location>
        <topology evidence="1 7">Multi-pass membrane protein</topology>
    </subcellularLocation>
</comment>
<reference evidence="10" key="1">
    <citation type="submission" date="2018-02" db="EMBL/GenBank/DDBJ databases">
        <title>Draft genome sequencing of Rhodococcus opacus KU647198.</title>
        <authorList>
            <person name="Zheng B.-X."/>
        </authorList>
    </citation>
    <scope>NUCLEOTIDE SEQUENCE [LARGE SCALE GENOMIC DNA]</scope>
    <source>
        <strain evidence="10">04-OD7</strain>
    </source>
</reference>
<dbReference type="GO" id="GO:0005886">
    <property type="term" value="C:plasma membrane"/>
    <property type="evidence" value="ECO:0007669"/>
    <property type="project" value="UniProtKB-SubCell"/>
</dbReference>
<feature type="transmembrane region" description="Helical" evidence="7">
    <location>
        <begin position="175"/>
        <end position="197"/>
    </location>
</feature>
<dbReference type="InterPro" id="IPR035906">
    <property type="entry name" value="MetI-like_sf"/>
</dbReference>
<name>A0A2S8IHG2_RHOOP</name>
<dbReference type="PROSITE" id="PS50928">
    <property type="entry name" value="ABC_TM1"/>
    <property type="match status" value="1"/>
</dbReference>
<accession>A0A2S8IHG2</accession>
<evidence type="ECO:0000256" key="6">
    <source>
        <dbReference type="ARBA" id="ARBA00023136"/>
    </source>
</evidence>
<evidence type="ECO:0000313" key="10">
    <source>
        <dbReference type="Proteomes" id="UP000239290"/>
    </source>
</evidence>
<dbReference type="EMBL" id="PUIO01000091">
    <property type="protein sequence ID" value="PQP14227.1"/>
    <property type="molecule type" value="Genomic_DNA"/>
</dbReference>
<keyword evidence="2 7" id="KW-0813">Transport</keyword>
<comment type="caution">
    <text evidence="9">The sequence shown here is derived from an EMBL/GenBank/DDBJ whole genome shotgun (WGS) entry which is preliminary data.</text>
</comment>
<evidence type="ECO:0000256" key="2">
    <source>
        <dbReference type="ARBA" id="ARBA00022448"/>
    </source>
</evidence>
<dbReference type="Proteomes" id="UP000239290">
    <property type="component" value="Unassembled WGS sequence"/>
</dbReference>
<comment type="similarity">
    <text evidence="7">Belongs to the binding-protein-dependent transport system permease family.</text>
</comment>
<feature type="transmembrane region" description="Helical" evidence="7">
    <location>
        <begin position="140"/>
        <end position="163"/>
    </location>
</feature>
<dbReference type="Pfam" id="PF19300">
    <property type="entry name" value="BPD_transp_1_N"/>
    <property type="match status" value="1"/>
</dbReference>
<protein>
    <submittedName>
        <fullName evidence="9">ABC transporter permease</fullName>
    </submittedName>
</protein>
<feature type="transmembrane region" description="Helical" evidence="7">
    <location>
        <begin position="321"/>
        <end position="347"/>
    </location>
</feature>
<dbReference type="AlphaFoldDB" id="A0A2S8IHG2"/>
<dbReference type="Pfam" id="PF00528">
    <property type="entry name" value="BPD_transp_1"/>
    <property type="match status" value="1"/>
</dbReference>
<evidence type="ECO:0000256" key="4">
    <source>
        <dbReference type="ARBA" id="ARBA00022692"/>
    </source>
</evidence>
<gene>
    <name evidence="9" type="ORF">C5613_41150</name>
</gene>
<dbReference type="InterPro" id="IPR045621">
    <property type="entry name" value="BPD_transp_1_N"/>
</dbReference>
<keyword evidence="4 7" id="KW-0812">Transmembrane</keyword>
<feature type="transmembrane region" description="Helical" evidence="7">
    <location>
        <begin position="50"/>
        <end position="70"/>
    </location>
</feature>